<organism evidence="9">
    <name type="scientific">Brassica oleracea</name>
    <name type="common">Wild cabbage</name>
    <dbReference type="NCBI Taxonomy" id="3712"/>
    <lineage>
        <taxon>Eukaryota</taxon>
        <taxon>Viridiplantae</taxon>
        <taxon>Streptophyta</taxon>
        <taxon>Embryophyta</taxon>
        <taxon>Tracheophyta</taxon>
        <taxon>Spermatophyta</taxon>
        <taxon>Magnoliopsida</taxon>
        <taxon>eudicotyledons</taxon>
        <taxon>Gunneridae</taxon>
        <taxon>Pentapetalae</taxon>
        <taxon>rosids</taxon>
        <taxon>malvids</taxon>
        <taxon>Brassicales</taxon>
        <taxon>Brassicaceae</taxon>
        <taxon>Brassiceae</taxon>
        <taxon>Brassica</taxon>
    </lineage>
</organism>
<keyword evidence="4" id="KW-0963">Cytoplasm</keyword>
<evidence type="ECO:0000256" key="5">
    <source>
        <dbReference type="ARBA" id="ARBA00022499"/>
    </source>
</evidence>
<sequence length="43" mass="5058">MQIFVKTLTGKTIILEVESSNNKRYKIKHRHKEVKLAERVSFG</sequence>
<evidence type="ECO:0000256" key="8">
    <source>
        <dbReference type="ARBA" id="ARBA00023242"/>
    </source>
</evidence>
<evidence type="ECO:0000313" key="9">
    <source>
        <dbReference type="EMBL" id="VDD56599.1"/>
    </source>
</evidence>
<keyword evidence="5" id="KW-1017">Isopeptide bond</keyword>
<name>A0A3P6GSH8_BRAOL</name>
<dbReference type="GO" id="GO:0005634">
    <property type="term" value="C:nucleus"/>
    <property type="evidence" value="ECO:0007669"/>
    <property type="project" value="UniProtKB-SubCell"/>
</dbReference>
<comment type="similarity">
    <text evidence="3">Belongs to the ubiquitin family.</text>
</comment>
<dbReference type="GO" id="GO:0005737">
    <property type="term" value="C:cytoplasm"/>
    <property type="evidence" value="ECO:0007669"/>
    <property type="project" value="UniProtKB-SubCell"/>
</dbReference>
<keyword evidence="7" id="KW-0832">Ubl conjugation</keyword>
<evidence type="ECO:0008006" key="10">
    <source>
        <dbReference type="Google" id="ProtNLM"/>
    </source>
</evidence>
<evidence type="ECO:0000256" key="1">
    <source>
        <dbReference type="ARBA" id="ARBA00004123"/>
    </source>
</evidence>
<comment type="subcellular location">
    <subcellularLocation>
        <location evidence="2">Cytoplasm</location>
    </subcellularLocation>
    <subcellularLocation>
        <location evidence="1">Nucleus</location>
    </subcellularLocation>
</comment>
<reference evidence="9" key="1">
    <citation type="submission" date="2018-11" db="EMBL/GenBank/DDBJ databases">
        <authorList>
            <consortium name="Genoscope - CEA"/>
            <person name="William W."/>
        </authorList>
    </citation>
    <scope>NUCLEOTIDE SEQUENCE</scope>
</reference>
<dbReference type="Gene3D" id="3.10.20.90">
    <property type="entry name" value="Phosphatidylinositol 3-kinase Catalytic Subunit, Chain A, domain 1"/>
    <property type="match status" value="1"/>
</dbReference>
<evidence type="ECO:0000256" key="3">
    <source>
        <dbReference type="ARBA" id="ARBA00008430"/>
    </source>
</evidence>
<keyword evidence="8" id="KW-0539">Nucleus</keyword>
<keyword evidence="6" id="KW-0677">Repeat</keyword>
<evidence type="ECO:0000256" key="2">
    <source>
        <dbReference type="ARBA" id="ARBA00004496"/>
    </source>
</evidence>
<protein>
    <recommendedName>
        <fullName evidence="10">Ubiquitin-like domain-containing protein</fullName>
    </recommendedName>
</protein>
<dbReference type="AlphaFoldDB" id="A0A3P6GSH8"/>
<evidence type="ECO:0000256" key="4">
    <source>
        <dbReference type="ARBA" id="ARBA00022490"/>
    </source>
</evidence>
<proteinExistence type="inferred from homology"/>
<accession>A0A3P6GSH8</accession>
<dbReference type="FunFam" id="3.10.20.90:FF:000469">
    <property type="entry name" value="Polyubiquitin-C"/>
    <property type="match status" value="1"/>
</dbReference>
<evidence type="ECO:0000256" key="6">
    <source>
        <dbReference type="ARBA" id="ARBA00022737"/>
    </source>
</evidence>
<dbReference type="EMBL" id="LR031879">
    <property type="protein sequence ID" value="VDD56599.1"/>
    <property type="molecule type" value="Genomic_DNA"/>
</dbReference>
<evidence type="ECO:0000256" key="7">
    <source>
        <dbReference type="ARBA" id="ARBA00022843"/>
    </source>
</evidence>
<gene>
    <name evidence="9" type="ORF">BOLC8T49828H</name>
</gene>